<dbReference type="EMBL" id="FWXF01000008">
    <property type="protein sequence ID" value="SMC23660.1"/>
    <property type="molecule type" value="Genomic_DNA"/>
</dbReference>
<protein>
    <submittedName>
        <fullName evidence="1">Uncharacterized protein</fullName>
    </submittedName>
</protein>
<dbReference type="RefSeq" id="WP_170920487.1">
    <property type="nucleotide sequence ID" value="NZ_FWXF01000008.1"/>
</dbReference>
<organism evidence="1 2">
    <name type="scientific">Desulfacinum hydrothermale DSM 13146</name>
    <dbReference type="NCBI Taxonomy" id="1121390"/>
    <lineage>
        <taxon>Bacteria</taxon>
        <taxon>Pseudomonadati</taxon>
        <taxon>Thermodesulfobacteriota</taxon>
        <taxon>Syntrophobacteria</taxon>
        <taxon>Syntrophobacterales</taxon>
        <taxon>Syntrophobacteraceae</taxon>
        <taxon>Desulfacinum</taxon>
    </lineage>
</organism>
<evidence type="ECO:0000313" key="2">
    <source>
        <dbReference type="Proteomes" id="UP000192783"/>
    </source>
</evidence>
<dbReference type="AlphaFoldDB" id="A0A1W1XI75"/>
<dbReference type="Proteomes" id="UP000192783">
    <property type="component" value="Unassembled WGS sequence"/>
</dbReference>
<dbReference type="STRING" id="1121390.SAMN02746041_01795"/>
<sequence>MRECLILTGFCLLLAAMIGAQIKLFPNRHPKTDLLIDLLNLLGGGR</sequence>
<gene>
    <name evidence="1" type="ORF">SAMN02746041_01795</name>
</gene>
<name>A0A1W1XI75_9BACT</name>
<evidence type="ECO:0000313" key="1">
    <source>
        <dbReference type="EMBL" id="SMC23660.1"/>
    </source>
</evidence>
<reference evidence="1 2" key="1">
    <citation type="submission" date="2017-04" db="EMBL/GenBank/DDBJ databases">
        <authorList>
            <person name="Afonso C.L."/>
            <person name="Miller P.J."/>
            <person name="Scott M.A."/>
            <person name="Spackman E."/>
            <person name="Goraichik I."/>
            <person name="Dimitrov K.M."/>
            <person name="Suarez D.L."/>
            <person name="Swayne D.E."/>
        </authorList>
    </citation>
    <scope>NUCLEOTIDE SEQUENCE [LARGE SCALE GENOMIC DNA]</scope>
    <source>
        <strain evidence="1 2">DSM 13146</strain>
    </source>
</reference>
<accession>A0A1W1XI75</accession>
<proteinExistence type="predicted"/>
<keyword evidence="2" id="KW-1185">Reference proteome</keyword>